<evidence type="ECO:0000313" key="2">
    <source>
        <dbReference type="EMBL" id="MBB5058380.1"/>
    </source>
</evidence>
<proteinExistence type="predicted"/>
<gene>
    <name evidence="2" type="ORF">HDF16_003094</name>
</gene>
<dbReference type="Proteomes" id="UP000540989">
    <property type="component" value="Unassembled WGS sequence"/>
</dbReference>
<protein>
    <recommendedName>
        <fullName evidence="4">GYF domain-containing protein</fullName>
    </recommendedName>
</protein>
<organism evidence="2 3">
    <name type="scientific">Granulicella aggregans</name>
    <dbReference type="NCBI Taxonomy" id="474949"/>
    <lineage>
        <taxon>Bacteria</taxon>
        <taxon>Pseudomonadati</taxon>
        <taxon>Acidobacteriota</taxon>
        <taxon>Terriglobia</taxon>
        <taxon>Terriglobales</taxon>
        <taxon>Acidobacteriaceae</taxon>
        <taxon>Granulicella</taxon>
    </lineage>
</organism>
<keyword evidence="1" id="KW-0472">Membrane</keyword>
<dbReference type="AlphaFoldDB" id="A0A7W7ZED1"/>
<accession>A0A7W7ZED1</accession>
<keyword evidence="1" id="KW-1133">Transmembrane helix</keyword>
<dbReference type="RefSeq" id="WP_184217994.1">
    <property type="nucleotide sequence ID" value="NZ_JACHIP010000004.1"/>
</dbReference>
<dbReference type="EMBL" id="JACHIP010000004">
    <property type="protein sequence ID" value="MBB5058380.1"/>
    <property type="molecule type" value="Genomic_DNA"/>
</dbReference>
<evidence type="ECO:0000313" key="3">
    <source>
        <dbReference type="Proteomes" id="UP000540989"/>
    </source>
</evidence>
<feature type="transmembrane region" description="Helical" evidence="1">
    <location>
        <begin position="197"/>
        <end position="214"/>
    </location>
</feature>
<reference evidence="2 3" key="1">
    <citation type="submission" date="2020-08" db="EMBL/GenBank/DDBJ databases">
        <title>Genomic Encyclopedia of Type Strains, Phase IV (KMG-V): Genome sequencing to study the core and pangenomes of soil and plant-associated prokaryotes.</title>
        <authorList>
            <person name="Whitman W."/>
        </authorList>
    </citation>
    <scope>NUCLEOTIDE SEQUENCE [LARGE SCALE GENOMIC DNA]</scope>
    <source>
        <strain evidence="2 3">M8UP14</strain>
    </source>
</reference>
<sequence>MVYQISRGGQTYGPYTLADLKRYVESGHVLLTDMAKGDEMPEWATVAQTLNPSGVPSVQPSVPAADPAYQPAYAPQPTYAPVMEYPDPPNLHWGLVFVLDIITFGIFQIVWNFILSAWMKRVQPNSQAMLYYIGGYGLLFLNTGLSIPIYIAMMHHTEYHSNFGLSLLGIIAWALRLMARFNMKNSLEEHFNTVEPIGFRMSAVLTFFFGGLYIQSQLNRINEIKQAMRHQQFNR</sequence>
<keyword evidence="3" id="KW-1185">Reference proteome</keyword>
<name>A0A7W7ZED1_9BACT</name>
<evidence type="ECO:0008006" key="4">
    <source>
        <dbReference type="Google" id="ProtNLM"/>
    </source>
</evidence>
<comment type="caution">
    <text evidence="2">The sequence shown here is derived from an EMBL/GenBank/DDBJ whole genome shotgun (WGS) entry which is preliminary data.</text>
</comment>
<keyword evidence="1" id="KW-0812">Transmembrane</keyword>
<feature type="transmembrane region" description="Helical" evidence="1">
    <location>
        <begin position="130"/>
        <end position="153"/>
    </location>
</feature>
<evidence type="ECO:0000256" key="1">
    <source>
        <dbReference type="SAM" id="Phobius"/>
    </source>
</evidence>
<feature type="transmembrane region" description="Helical" evidence="1">
    <location>
        <begin position="91"/>
        <end position="118"/>
    </location>
</feature>
<feature type="transmembrane region" description="Helical" evidence="1">
    <location>
        <begin position="159"/>
        <end position="177"/>
    </location>
</feature>